<accession>A0A9P1DQB9</accession>
<proteinExistence type="predicted"/>
<reference evidence="2" key="1">
    <citation type="submission" date="2022-10" db="EMBL/GenBank/DDBJ databases">
        <authorList>
            <person name="Chen Y."/>
            <person name="Dougan E. K."/>
            <person name="Chan C."/>
            <person name="Rhodes N."/>
            <person name="Thang M."/>
        </authorList>
    </citation>
    <scope>NUCLEOTIDE SEQUENCE</scope>
</reference>
<gene>
    <name evidence="2" type="ORF">C1SCF055_LOCUS39157</name>
</gene>
<dbReference type="AlphaFoldDB" id="A0A9P1DQB9"/>
<dbReference type="EMBL" id="CAMXCT030006246">
    <property type="protein sequence ID" value="CAL4801555.1"/>
    <property type="molecule type" value="Genomic_DNA"/>
</dbReference>
<feature type="compositionally biased region" description="Basic residues" evidence="1">
    <location>
        <begin position="115"/>
        <end position="131"/>
    </location>
</feature>
<reference evidence="3 4" key="2">
    <citation type="submission" date="2024-05" db="EMBL/GenBank/DDBJ databases">
        <authorList>
            <person name="Chen Y."/>
            <person name="Shah S."/>
            <person name="Dougan E. K."/>
            <person name="Thang M."/>
            <person name="Chan C."/>
        </authorList>
    </citation>
    <scope>NUCLEOTIDE SEQUENCE [LARGE SCALE GENOMIC DNA]</scope>
</reference>
<evidence type="ECO:0000313" key="4">
    <source>
        <dbReference type="Proteomes" id="UP001152797"/>
    </source>
</evidence>
<keyword evidence="4" id="KW-1185">Reference proteome</keyword>
<dbReference type="OrthoDB" id="428883at2759"/>
<evidence type="ECO:0000313" key="3">
    <source>
        <dbReference type="EMBL" id="CAL4801555.1"/>
    </source>
</evidence>
<comment type="caution">
    <text evidence="2">The sequence shown here is derived from an EMBL/GenBank/DDBJ whole genome shotgun (WGS) entry which is preliminary data.</text>
</comment>
<dbReference type="EMBL" id="CAMXCT020006246">
    <property type="protein sequence ID" value="CAL1167618.1"/>
    <property type="molecule type" value="Genomic_DNA"/>
</dbReference>
<dbReference type="EMBL" id="CAMXCT010006246">
    <property type="protein sequence ID" value="CAI4014243.1"/>
    <property type="molecule type" value="Genomic_DNA"/>
</dbReference>
<feature type="region of interest" description="Disordered" evidence="1">
    <location>
        <begin position="103"/>
        <end position="131"/>
    </location>
</feature>
<organism evidence="2">
    <name type="scientific">Cladocopium goreaui</name>
    <dbReference type="NCBI Taxonomy" id="2562237"/>
    <lineage>
        <taxon>Eukaryota</taxon>
        <taxon>Sar</taxon>
        <taxon>Alveolata</taxon>
        <taxon>Dinophyceae</taxon>
        <taxon>Suessiales</taxon>
        <taxon>Symbiodiniaceae</taxon>
        <taxon>Cladocopium</taxon>
    </lineage>
</organism>
<name>A0A9P1DQB9_9DINO</name>
<evidence type="ECO:0000313" key="2">
    <source>
        <dbReference type="EMBL" id="CAI4014243.1"/>
    </source>
</evidence>
<dbReference type="Proteomes" id="UP001152797">
    <property type="component" value="Unassembled WGS sequence"/>
</dbReference>
<sequence>MADGSQVYADAAPTYTMDPGAYVMQGAPGAPMMYSPSPYSIPVGASYGGYPMMDGLDHSQGKWFAPGEAIPPGFVVTAHPEGHIAPQEGHAMTDMARESFVVTGTSGTAPETKAKASKPKKSKKKKASGCC</sequence>
<protein>
    <submittedName>
        <fullName evidence="2">Uncharacterized protein</fullName>
    </submittedName>
</protein>
<evidence type="ECO:0000256" key="1">
    <source>
        <dbReference type="SAM" id="MobiDB-lite"/>
    </source>
</evidence>